<dbReference type="SUPFAM" id="SSF52799">
    <property type="entry name" value="(Phosphotyrosine protein) phosphatases II"/>
    <property type="match status" value="1"/>
</dbReference>
<name>A0A9W8DRS9_9FUNG</name>
<feature type="region of interest" description="Disordered" evidence="2">
    <location>
        <begin position="71"/>
        <end position="157"/>
    </location>
</feature>
<feature type="domain" description="Tyrosine-protein phosphatase" evidence="3">
    <location>
        <begin position="180"/>
        <end position="467"/>
    </location>
</feature>
<feature type="domain" description="Tyrosine specific protein phosphatases" evidence="4">
    <location>
        <begin position="397"/>
        <end position="458"/>
    </location>
</feature>
<dbReference type="InterPro" id="IPR003595">
    <property type="entry name" value="Tyr_Pase_cat"/>
</dbReference>
<feature type="compositionally biased region" description="Gly residues" evidence="2">
    <location>
        <begin position="114"/>
        <end position="123"/>
    </location>
</feature>
<gene>
    <name evidence="5" type="primary">PTP1</name>
    <name evidence="5" type="ORF">H4219_004183</name>
</gene>
<keyword evidence="6" id="KW-1185">Reference proteome</keyword>
<dbReference type="PANTHER" id="PTHR19134">
    <property type="entry name" value="RECEPTOR-TYPE TYROSINE-PROTEIN PHOSPHATASE"/>
    <property type="match status" value="1"/>
</dbReference>
<evidence type="ECO:0000259" key="4">
    <source>
        <dbReference type="PROSITE" id="PS50056"/>
    </source>
</evidence>
<proteinExistence type="inferred from homology"/>
<dbReference type="EMBL" id="JANBPU010000135">
    <property type="protein sequence ID" value="KAJ1915685.1"/>
    <property type="molecule type" value="Genomic_DNA"/>
</dbReference>
<evidence type="ECO:0000256" key="1">
    <source>
        <dbReference type="ARBA" id="ARBA00009649"/>
    </source>
</evidence>
<sequence>MQPSKSNPAYRSRNLEFSFRQFIRTFGTDEFETKIYNDFIKLKGDDVDSLTKPIADVLPPELKALYPDVENGEATNNNASSSALSEPVAGSNSDSPSPSSHSYPTKQQDNGAGSSNGSGGGDGLSIETATNKDGDRPVIVDGAIPKDTKQATKPYCKPRREDSISVNINHALEPHVVGLNRYCDILPFDYNRVKLINGLESRRGKNDYINASYVTPPPNFGFNNGPQDSYICTQAPLQNTIKDFWQMVWEQKCPKIVMLTNTHEVRDNGQVVEKSTQYWPDSPDGSDAIYLDTVGVKVSLLQKKSIDNDMFEIRQILMYHKETHSAFIVHHFLYKEWPDHGAPNDVVRFLKFHKYIEVVLMPNVHHLLPVRVSDYFGIPVAIKLIDDETMKILPVHNGPTVVHCSAGCGRSGAYCVLDIAIRFLEISGGEYGGDIINELVGYYRKQRVTMVQTYSQYLFCYRCARYAQTNAIYI</sequence>
<dbReference type="OrthoDB" id="10253954at2759"/>
<evidence type="ECO:0000256" key="2">
    <source>
        <dbReference type="SAM" id="MobiDB-lite"/>
    </source>
</evidence>
<comment type="similarity">
    <text evidence="1">Belongs to the protein-tyrosine phosphatase family. Non-receptor class subfamily.</text>
</comment>
<dbReference type="EC" id="3.1.3.48" evidence="5"/>
<dbReference type="AlphaFoldDB" id="A0A9W8DRS9"/>
<dbReference type="Proteomes" id="UP001150538">
    <property type="component" value="Unassembled WGS sequence"/>
</dbReference>
<dbReference type="PRINTS" id="PR00700">
    <property type="entry name" value="PRTYPHPHTASE"/>
</dbReference>
<comment type="caution">
    <text evidence="5">The sequence shown here is derived from an EMBL/GenBank/DDBJ whole genome shotgun (WGS) entry which is preliminary data.</text>
</comment>
<dbReference type="SMART" id="SM00404">
    <property type="entry name" value="PTPc_motif"/>
    <property type="match status" value="1"/>
</dbReference>
<evidence type="ECO:0000313" key="6">
    <source>
        <dbReference type="Proteomes" id="UP001150538"/>
    </source>
</evidence>
<dbReference type="PROSITE" id="PS00383">
    <property type="entry name" value="TYR_PHOSPHATASE_1"/>
    <property type="match status" value="1"/>
</dbReference>
<organism evidence="5 6">
    <name type="scientific">Mycoemilia scoparia</name>
    <dbReference type="NCBI Taxonomy" id="417184"/>
    <lineage>
        <taxon>Eukaryota</taxon>
        <taxon>Fungi</taxon>
        <taxon>Fungi incertae sedis</taxon>
        <taxon>Zoopagomycota</taxon>
        <taxon>Kickxellomycotina</taxon>
        <taxon>Kickxellomycetes</taxon>
        <taxon>Kickxellales</taxon>
        <taxon>Kickxellaceae</taxon>
        <taxon>Mycoemilia</taxon>
    </lineage>
</organism>
<evidence type="ECO:0000259" key="3">
    <source>
        <dbReference type="PROSITE" id="PS50055"/>
    </source>
</evidence>
<dbReference type="InterPro" id="IPR000387">
    <property type="entry name" value="Tyr_Pase_dom"/>
</dbReference>
<dbReference type="Gene3D" id="3.90.190.10">
    <property type="entry name" value="Protein tyrosine phosphatase superfamily"/>
    <property type="match status" value="1"/>
</dbReference>
<dbReference type="PROSITE" id="PS50055">
    <property type="entry name" value="TYR_PHOSPHATASE_PTP"/>
    <property type="match status" value="1"/>
</dbReference>
<accession>A0A9W8DRS9</accession>
<protein>
    <submittedName>
        <fullName evidence="5">Tyrosine protein phosphatase 1</fullName>
        <ecNumber evidence="5">3.1.3.48</ecNumber>
    </submittedName>
</protein>
<feature type="compositionally biased region" description="Low complexity" evidence="2">
    <location>
        <begin position="72"/>
        <end position="113"/>
    </location>
</feature>
<dbReference type="InterPro" id="IPR016130">
    <property type="entry name" value="Tyr_Pase_AS"/>
</dbReference>
<feature type="compositionally biased region" description="Basic and acidic residues" evidence="2">
    <location>
        <begin position="130"/>
        <end position="150"/>
    </location>
</feature>
<evidence type="ECO:0000313" key="5">
    <source>
        <dbReference type="EMBL" id="KAJ1915685.1"/>
    </source>
</evidence>
<dbReference type="PANTHER" id="PTHR19134:SF449">
    <property type="entry name" value="TYROSINE-PROTEIN PHOSPHATASE 1"/>
    <property type="match status" value="1"/>
</dbReference>
<dbReference type="InterPro" id="IPR029021">
    <property type="entry name" value="Prot-tyrosine_phosphatase-like"/>
</dbReference>
<dbReference type="InterPro" id="IPR050348">
    <property type="entry name" value="Protein-Tyr_Phosphatase"/>
</dbReference>
<dbReference type="Pfam" id="PF00102">
    <property type="entry name" value="Y_phosphatase"/>
    <property type="match status" value="1"/>
</dbReference>
<dbReference type="SMART" id="SM00194">
    <property type="entry name" value="PTPc"/>
    <property type="match status" value="1"/>
</dbReference>
<dbReference type="InterPro" id="IPR000242">
    <property type="entry name" value="PTP_cat"/>
</dbReference>
<dbReference type="PROSITE" id="PS50056">
    <property type="entry name" value="TYR_PHOSPHATASE_2"/>
    <property type="match status" value="1"/>
</dbReference>
<reference evidence="5" key="1">
    <citation type="submission" date="2022-07" db="EMBL/GenBank/DDBJ databases">
        <title>Phylogenomic reconstructions and comparative analyses of Kickxellomycotina fungi.</title>
        <authorList>
            <person name="Reynolds N.K."/>
            <person name="Stajich J.E."/>
            <person name="Barry K."/>
            <person name="Grigoriev I.V."/>
            <person name="Crous P."/>
            <person name="Smith M.E."/>
        </authorList>
    </citation>
    <scope>NUCLEOTIDE SEQUENCE</scope>
    <source>
        <strain evidence="5">NBRC 100468</strain>
    </source>
</reference>
<dbReference type="GO" id="GO:0004725">
    <property type="term" value="F:protein tyrosine phosphatase activity"/>
    <property type="evidence" value="ECO:0007669"/>
    <property type="project" value="UniProtKB-EC"/>
</dbReference>
<keyword evidence="5" id="KW-0378">Hydrolase</keyword>